<dbReference type="InterPro" id="IPR002145">
    <property type="entry name" value="CopG"/>
</dbReference>
<evidence type="ECO:0000313" key="2">
    <source>
        <dbReference type="EMBL" id="AET65757.1"/>
    </source>
</evidence>
<dbReference type="CDD" id="cd22231">
    <property type="entry name" value="RHH_NikR_HicB-like"/>
    <property type="match status" value="1"/>
</dbReference>
<dbReference type="KEGG" id="mhi:Mhar_2407"/>
<name>G7WRL6_METH6</name>
<keyword evidence="2" id="KW-0614">Plasmid</keyword>
<dbReference type="Proteomes" id="UP000005877">
    <property type="component" value="Plasmid pH6Ac"/>
</dbReference>
<dbReference type="EMBL" id="CP003118">
    <property type="protein sequence ID" value="AET65757.1"/>
    <property type="molecule type" value="Genomic_DNA"/>
</dbReference>
<sequence length="170" mass="19821">MESLRQYNVRLPEELIQTLQDVAKETGRDRAELVRDALKRYFDGELWRDETTERSSMPLFAKVEDLEKRVRRLEIAQPAIQAIQTTAKRDIQTARKDTLLPINAAEPKVEPEAKPTIQRLSEDLATQEKIKKIWQAGERNRQNIARQVGYKDRTVQQYIKDCLDSGELEK</sequence>
<evidence type="ECO:0000259" key="1">
    <source>
        <dbReference type="Pfam" id="PF01402"/>
    </source>
</evidence>
<dbReference type="InterPro" id="IPR010985">
    <property type="entry name" value="Ribbon_hlx_hlx"/>
</dbReference>
<keyword evidence="3" id="KW-1185">Reference proteome</keyword>
<protein>
    <recommendedName>
        <fullName evidence="1">Ribbon-helix-helix protein CopG domain-containing protein</fullName>
    </recommendedName>
</protein>
<dbReference type="Gene3D" id="1.10.1220.10">
    <property type="entry name" value="Met repressor-like"/>
    <property type="match status" value="1"/>
</dbReference>
<geneLocation type="plasmid" evidence="2 3">
    <name>pH6Ac</name>
</geneLocation>
<dbReference type="AlphaFoldDB" id="G7WRL6"/>
<dbReference type="GeneID" id="11538279"/>
<organism evidence="2 3">
    <name type="scientific">Methanothrix harundinacea (strain 6Ac)</name>
    <name type="common">Methanosaeta harundinacea</name>
    <dbReference type="NCBI Taxonomy" id="1110509"/>
    <lineage>
        <taxon>Archaea</taxon>
        <taxon>Methanobacteriati</taxon>
        <taxon>Methanobacteriota</taxon>
        <taxon>Stenosarchaea group</taxon>
        <taxon>Methanomicrobia</taxon>
        <taxon>Methanotrichales</taxon>
        <taxon>Methanotrichaceae</taxon>
        <taxon>Methanothrix</taxon>
    </lineage>
</organism>
<dbReference type="HOGENOM" id="CLU_1567147_0_0_2"/>
<evidence type="ECO:0000313" key="3">
    <source>
        <dbReference type="Proteomes" id="UP000005877"/>
    </source>
</evidence>
<dbReference type="GO" id="GO:0006355">
    <property type="term" value="P:regulation of DNA-templated transcription"/>
    <property type="evidence" value="ECO:0007669"/>
    <property type="project" value="InterPro"/>
</dbReference>
<dbReference type="InterPro" id="IPR013321">
    <property type="entry name" value="Arc_rbn_hlx_hlx"/>
</dbReference>
<dbReference type="RefSeq" id="WP_014271921.1">
    <property type="nucleotide sequence ID" value="NC_016637.1"/>
</dbReference>
<gene>
    <name evidence="2" type="ordered locus">Mhar_2407</name>
</gene>
<dbReference type="PATRIC" id="fig|1110509.7.peg.2657"/>
<accession>G7WRL6</accession>
<feature type="domain" description="Ribbon-helix-helix protein CopG" evidence="1">
    <location>
        <begin position="8"/>
        <end position="41"/>
    </location>
</feature>
<reference evidence="2 3" key="1">
    <citation type="journal article" date="2012" name="PLoS ONE">
        <title>The genome characteristics and predicted function of methyl-group oxidation pathway in the obligate aceticlastic methanogens, Methanosaeta spp.</title>
        <authorList>
            <person name="Zhu J."/>
            <person name="Zheng H."/>
            <person name="Ai G."/>
            <person name="Zhang G."/>
            <person name="Liu D."/>
            <person name="Liu X."/>
            <person name="Dong X."/>
        </authorList>
    </citation>
    <scope>NUCLEOTIDE SEQUENCE [LARGE SCALE GENOMIC DNA]</scope>
    <source>
        <strain evidence="3">6Ac</strain>
        <plasmid evidence="3">Plasmid pH6Ac</plasmid>
    </source>
</reference>
<dbReference type="Pfam" id="PF01402">
    <property type="entry name" value="RHH_1"/>
    <property type="match status" value="1"/>
</dbReference>
<dbReference type="SUPFAM" id="SSF47598">
    <property type="entry name" value="Ribbon-helix-helix"/>
    <property type="match status" value="1"/>
</dbReference>
<proteinExistence type="predicted"/>